<name>A0A8W8NXJ4_MAGGI</name>
<protein>
    <recommendedName>
        <fullName evidence="5">Mimitin, mitochondrial</fullName>
    </recommendedName>
</protein>
<dbReference type="AlphaFoldDB" id="A0A8W8NXJ4"/>
<dbReference type="EnsemblMetazoa" id="G834.1">
    <property type="protein sequence ID" value="G834.1:cds"/>
    <property type="gene ID" value="G834"/>
</dbReference>
<dbReference type="Proteomes" id="UP000005408">
    <property type="component" value="Unassembled WGS sequence"/>
</dbReference>
<dbReference type="GO" id="GO:0045271">
    <property type="term" value="C:respiratory chain complex I"/>
    <property type="evidence" value="ECO:0007669"/>
    <property type="project" value="InterPro"/>
</dbReference>
<dbReference type="GO" id="GO:0005739">
    <property type="term" value="C:mitochondrion"/>
    <property type="evidence" value="ECO:0007669"/>
    <property type="project" value="TreeGrafter"/>
</dbReference>
<dbReference type="GO" id="GO:0032981">
    <property type="term" value="P:mitochondrial respiratory chain complex I assembly"/>
    <property type="evidence" value="ECO:0007669"/>
    <property type="project" value="TreeGrafter"/>
</dbReference>
<evidence type="ECO:0008006" key="5">
    <source>
        <dbReference type="Google" id="ProtNLM"/>
    </source>
</evidence>
<evidence type="ECO:0000313" key="4">
    <source>
        <dbReference type="Proteomes" id="UP000005408"/>
    </source>
</evidence>
<evidence type="ECO:0000313" key="3">
    <source>
        <dbReference type="EnsemblMetazoa" id="G834.1:cds"/>
    </source>
</evidence>
<dbReference type="InterPro" id="IPR052618">
    <property type="entry name" value="ComplexI_NDUFA12"/>
</dbReference>
<dbReference type="OrthoDB" id="10255576at2759"/>
<dbReference type="Pfam" id="PF05071">
    <property type="entry name" value="NDUFA12"/>
    <property type="match status" value="1"/>
</dbReference>
<dbReference type="PANTHER" id="PTHR32470:SF2">
    <property type="entry name" value="NADH DEHYDROGENASE [UBIQUINONE] 1 ALPHA SUBCOMPLEX ASSEMBLY FACTOR 2"/>
    <property type="match status" value="1"/>
</dbReference>
<evidence type="ECO:0000256" key="2">
    <source>
        <dbReference type="SAM" id="MobiDB-lite"/>
    </source>
</evidence>
<reference evidence="3" key="1">
    <citation type="submission" date="2022-08" db="UniProtKB">
        <authorList>
            <consortium name="EnsemblMetazoa"/>
        </authorList>
    </citation>
    <scope>IDENTIFICATION</scope>
    <source>
        <strain evidence="3">05x7-T-G4-1.051#20</strain>
    </source>
</reference>
<evidence type="ECO:0000256" key="1">
    <source>
        <dbReference type="ARBA" id="ARBA00007355"/>
    </source>
</evidence>
<proteinExistence type="inferred from homology"/>
<comment type="similarity">
    <text evidence="1">Belongs to the complex I NDUFA12 subunit family.</text>
</comment>
<feature type="region of interest" description="Disordered" evidence="2">
    <location>
        <begin position="133"/>
        <end position="166"/>
    </location>
</feature>
<dbReference type="PANTHER" id="PTHR32470">
    <property type="entry name" value="ADH DEHYDROGENASE [UBIQUINONE] 1 ALPHA SUBCOMPLEX ASSEMBLY FACTOR 2"/>
    <property type="match status" value="1"/>
</dbReference>
<keyword evidence="4" id="KW-1185">Reference proteome</keyword>
<sequence>MNSLRYSSKCFTLLNHGNARKYGILGNFFNRFNKKESDDKFLVGEDPHGNTYYEKPPSPEASRQVPKRWIKYNDAMSKKYTEENRHFLFTDAPIPVEWRAWLQLKRKSAPTLEEVIRNEAIKLRTIQRAKELEDKEKEEKLLQTQAGELASSDPPSKEPDFPVYPGFSTLKEYRQEYEELKPDSEQKKK</sequence>
<accession>A0A8W8NXJ4</accession>
<dbReference type="InterPro" id="IPR007763">
    <property type="entry name" value="NDUFA12"/>
</dbReference>
<organism evidence="3 4">
    <name type="scientific">Magallana gigas</name>
    <name type="common">Pacific oyster</name>
    <name type="synonym">Crassostrea gigas</name>
    <dbReference type="NCBI Taxonomy" id="29159"/>
    <lineage>
        <taxon>Eukaryota</taxon>
        <taxon>Metazoa</taxon>
        <taxon>Spiralia</taxon>
        <taxon>Lophotrochozoa</taxon>
        <taxon>Mollusca</taxon>
        <taxon>Bivalvia</taxon>
        <taxon>Autobranchia</taxon>
        <taxon>Pteriomorphia</taxon>
        <taxon>Ostreida</taxon>
        <taxon>Ostreoidea</taxon>
        <taxon>Ostreidae</taxon>
        <taxon>Magallana</taxon>
    </lineage>
</organism>
<dbReference type="OMA" id="KGHESFP"/>